<gene>
    <name evidence="1" type="ORF">QYF61_004665</name>
</gene>
<dbReference type="Proteomes" id="UP001333110">
    <property type="component" value="Unassembled WGS sequence"/>
</dbReference>
<evidence type="ECO:0000313" key="1">
    <source>
        <dbReference type="EMBL" id="KAK4829447.1"/>
    </source>
</evidence>
<evidence type="ECO:0000313" key="2">
    <source>
        <dbReference type="Proteomes" id="UP001333110"/>
    </source>
</evidence>
<comment type="caution">
    <text evidence="1">The sequence shown here is derived from an EMBL/GenBank/DDBJ whole genome shotgun (WGS) entry which is preliminary data.</text>
</comment>
<sequence length="121" mass="13296">MVGLDDLKCLFQPIRFCDSVKFRCQTENEEVTQTTISTTALIIATKVSCTLPQTELLCHMGTQNYFLPLNIYETASYMLCPAVGSLTQERKTGASPADSQHDDWGLGAMSGEAERAVLIQS</sequence>
<keyword evidence="2" id="KW-1185">Reference proteome</keyword>
<organism evidence="1 2">
    <name type="scientific">Mycteria americana</name>
    <name type="common">Wood stork</name>
    <dbReference type="NCBI Taxonomy" id="33587"/>
    <lineage>
        <taxon>Eukaryota</taxon>
        <taxon>Metazoa</taxon>
        <taxon>Chordata</taxon>
        <taxon>Craniata</taxon>
        <taxon>Vertebrata</taxon>
        <taxon>Euteleostomi</taxon>
        <taxon>Archelosauria</taxon>
        <taxon>Archosauria</taxon>
        <taxon>Dinosauria</taxon>
        <taxon>Saurischia</taxon>
        <taxon>Theropoda</taxon>
        <taxon>Coelurosauria</taxon>
        <taxon>Aves</taxon>
        <taxon>Neognathae</taxon>
        <taxon>Neoaves</taxon>
        <taxon>Aequornithes</taxon>
        <taxon>Ciconiiformes</taxon>
        <taxon>Ciconiidae</taxon>
        <taxon>Mycteria</taxon>
    </lineage>
</organism>
<accession>A0AAN7PBG7</accession>
<protein>
    <submittedName>
        <fullName evidence="1">Uncharacterized protein</fullName>
    </submittedName>
</protein>
<name>A0AAN7PBG7_MYCAM</name>
<dbReference type="AlphaFoldDB" id="A0AAN7PBG7"/>
<dbReference type="EMBL" id="JAUNZN010000001">
    <property type="protein sequence ID" value="KAK4829447.1"/>
    <property type="molecule type" value="Genomic_DNA"/>
</dbReference>
<reference evidence="1 2" key="1">
    <citation type="journal article" date="2023" name="J. Hered.">
        <title>Chromosome-level genome of the wood stork (Mycteria americana) provides insight into avian chromosome evolution.</title>
        <authorList>
            <person name="Flamio R. Jr."/>
            <person name="Ramstad K.M."/>
        </authorList>
    </citation>
    <scope>NUCLEOTIDE SEQUENCE [LARGE SCALE GENOMIC DNA]</scope>
    <source>
        <strain evidence="1">JAX WOST 10</strain>
    </source>
</reference>
<proteinExistence type="predicted"/>